<dbReference type="PANTHER" id="PTHR37012:SF7">
    <property type="entry name" value="B-ZIP TRANSCRIPTION FACTOR (EUROFUNG)-RELATED"/>
    <property type="match status" value="1"/>
</dbReference>
<name>A0A8E2JDC2_9PEZI</name>
<dbReference type="PANTHER" id="PTHR37012">
    <property type="entry name" value="B-ZIP TRANSCRIPTION FACTOR (EUROFUNG)-RELATED"/>
    <property type="match status" value="1"/>
</dbReference>
<feature type="compositionally biased region" description="Basic and acidic residues" evidence="1">
    <location>
        <begin position="36"/>
        <end position="54"/>
    </location>
</feature>
<dbReference type="Proteomes" id="UP000250266">
    <property type="component" value="Unassembled WGS sequence"/>
</dbReference>
<reference evidence="2 3" key="1">
    <citation type="journal article" date="2016" name="Nat. Commun.">
        <title>Ectomycorrhizal ecology is imprinted in the genome of the dominant symbiotic fungus Cenococcum geophilum.</title>
        <authorList>
            <consortium name="DOE Joint Genome Institute"/>
            <person name="Peter M."/>
            <person name="Kohler A."/>
            <person name="Ohm R.A."/>
            <person name="Kuo A."/>
            <person name="Krutzmann J."/>
            <person name="Morin E."/>
            <person name="Arend M."/>
            <person name="Barry K.W."/>
            <person name="Binder M."/>
            <person name="Choi C."/>
            <person name="Clum A."/>
            <person name="Copeland A."/>
            <person name="Grisel N."/>
            <person name="Haridas S."/>
            <person name="Kipfer T."/>
            <person name="LaButti K."/>
            <person name="Lindquist E."/>
            <person name="Lipzen A."/>
            <person name="Maire R."/>
            <person name="Meier B."/>
            <person name="Mihaltcheva S."/>
            <person name="Molinier V."/>
            <person name="Murat C."/>
            <person name="Poggeler S."/>
            <person name="Quandt C.A."/>
            <person name="Sperisen C."/>
            <person name="Tritt A."/>
            <person name="Tisserant E."/>
            <person name="Crous P.W."/>
            <person name="Henrissat B."/>
            <person name="Nehls U."/>
            <person name="Egli S."/>
            <person name="Spatafora J.W."/>
            <person name="Grigoriev I.V."/>
            <person name="Martin F.M."/>
        </authorList>
    </citation>
    <scope>NUCLEOTIDE SEQUENCE [LARGE SCALE GENOMIC DNA]</scope>
    <source>
        <strain evidence="2 3">CBS 459.81</strain>
    </source>
</reference>
<dbReference type="CDD" id="cd14686">
    <property type="entry name" value="bZIP"/>
    <property type="match status" value="1"/>
</dbReference>
<dbReference type="OrthoDB" id="3957918at2759"/>
<feature type="compositionally biased region" description="Basic and acidic residues" evidence="1">
    <location>
        <begin position="123"/>
        <end position="134"/>
    </location>
</feature>
<organism evidence="2 3">
    <name type="scientific">Lepidopterella palustris CBS 459.81</name>
    <dbReference type="NCBI Taxonomy" id="1314670"/>
    <lineage>
        <taxon>Eukaryota</taxon>
        <taxon>Fungi</taxon>
        <taxon>Dikarya</taxon>
        <taxon>Ascomycota</taxon>
        <taxon>Pezizomycotina</taxon>
        <taxon>Dothideomycetes</taxon>
        <taxon>Pleosporomycetidae</taxon>
        <taxon>Mytilinidiales</taxon>
        <taxon>Argynnaceae</taxon>
        <taxon>Lepidopterella</taxon>
    </lineage>
</organism>
<sequence>MDAIANAPDESNPLEGGENNSAPGGEKRRRRTRKNGPVDDISRLERKRLSDRRSQQAMRQKTKQRIAELESALQALLATNVNRELKEKIAENQALKEEVARLRLRLDRIGRLCFDEPSPASQDRCREATEDPKSPKTNRGSAECRSGSTVDRNNKRRKLSEDASSDELSLPSDQLALPNDSPSISQIATYETGDVSEELSVPHSDEKTPLESDIQETEPLESQDMWPSMEMGFSFDSFSATNPELLHDQAQTLDNLFGVEHNDRMISEAQILSDPPQTPQNTQKPISHSPSYRSLLDQFDPKPSEPTAPGLRNQRSPSIMLPAKPLSSERADSLLQSMWSAEILSYIPRDLLCGCMSFERWVQNTVERYRNLPKATLDDLLPSEPCIGPLFSSASCSKPLSKALFDIMRMGAPWMELMSFMGTYWCLHALLRYFLRPMQEELVHIPQYMWPIDRQNSTQPLSWMNFLPWPNLRANLLEHTMSSQDPELDRFFATSSDFYWPYGVSEAITFNEGPDLQELLSGDFCYPTAAVESSKSRSGCHCSAPKVTERFKIQLMRLQNWRLKRGPAQIVKRYPEITTVML</sequence>
<feature type="region of interest" description="Disordered" evidence="1">
    <location>
        <begin position="115"/>
        <end position="181"/>
    </location>
</feature>
<dbReference type="InterPro" id="IPR021833">
    <property type="entry name" value="DUF3425"/>
</dbReference>
<keyword evidence="3" id="KW-1185">Reference proteome</keyword>
<feature type="compositionally biased region" description="Polar residues" evidence="1">
    <location>
        <begin position="279"/>
        <end position="292"/>
    </location>
</feature>
<protein>
    <recommendedName>
        <fullName evidence="4">BZIP transcription factor</fullName>
    </recommendedName>
</protein>
<feature type="compositionally biased region" description="Polar residues" evidence="1">
    <location>
        <begin position="135"/>
        <end position="151"/>
    </location>
</feature>
<feature type="region of interest" description="Disordered" evidence="1">
    <location>
        <begin position="1"/>
        <end position="63"/>
    </location>
</feature>
<evidence type="ECO:0000313" key="2">
    <source>
        <dbReference type="EMBL" id="OCK78227.1"/>
    </source>
</evidence>
<proteinExistence type="predicted"/>
<gene>
    <name evidence="2" type="ORF">K432DRAFT_444782</name>
</gene>
<feature type="region of interest" description="Disordered" evidence="1">
    <location>
        <begin position="194"/>
        <end position="218"/>
    </location>
</feature>
<evidence type="ECO:0008006" key="4">
    <source>
        <dbReference type="Google" id="ProtNLM"/>
    </source>
</evidence>
<dbReference type="AlphaFoldDB" id="A0A8E2JDC2"/>
<feature type="region of interest" description="Disordered" evidence="1">
    <location>
        <begin position="271"/>
        <end position="319"/>
    </location>
</feature>
<evidence type="ECO:0000256" key="1">
    <source>
        <dbReference type="SAM" id="MobiDB-lite"/>
    </source>
</evidence>
<dbReference type="EMBL" id="KV745073">
    <property type="protein sequence ID" value="OCK78227.1"/>
    <property type="molecule type" value="Genomic_DNA"/>
</dbReference>
<dbReference type="Pfam" id="PF11905">
    <property type="entry name" value="DUF3425"/>
    <property type="match status" value="1"/>
</dbReference>
<evidence type="ECO:0000313" key="3">
    <source>
        <dbReference type="Proteomes" id="UP000250266"/>
    </source>
</evidence>
<accession>A0A8E2JDC2</accession>